<gene>
    <name evidence="2" type="ORF">M3202_15250</name>
</gene>
<name>A0A9X2DS37_9BACI</name>
<evidence type="ECO:0000313" key="2">
    <source>
        <dbReference type="EMBL" id="MCM3715427.1"/>
    </source>
</evidence>
<comment type="caution">
    <text evidence="2">The sequence shown here is derived from an EMBL/GenBank/DDBJ whole genome shotgun (WGS) entry which is preliminary data.</text>
</comment>
<organism evidence="2 3">
    <name type="scientific">Halalkalibacter oceani</name>
    <dbReference type="NCBI Taxonomy" id="1653776"/>
    <lineage>
        <taxon>Bacteria</taxon>
        <taxon>Bacillati</taxon>
        <taxon>Bacillota</taxon>
        <taxon>Bacilli</taxon>
        <taxon>Bacillales</taxon>
        <taxon>Bacillaceae</taxon>
        <taxon>Halalkalibacter</taxon>
    </lineage>
</organism>
<evidence type="ECO:0000313" key="3">
    <source>
        <dbReference type="Proteomes" id="UP001139179"/>
    </source>
</evidence>
<accession>A0A9X2DS37</accession>
<dbReference type="RefSeq" id="WP_251224176.1">
    <property type="nucleotide sequence ID" value="NZ_JAMBOL010000015.1"/>
</dbReference>
<reference evidence="2" key="1">
    <citation type="submission" date="2022-05" db="EMBL/GenBank/DDBJ databases">
        <title>Comparative Genomics of Spacecraft Associated Microbes.</title>
        <authorList>
            <person name="Tran M.T."/>
            <person name="Wright A."/>
            <person name="Seuylemezian A."/>
            <person name="Eisen J."/>
            <person name="Coil D."/>
        </authorList>
    </citation>
    <scope>NUCLEOTIDE SEQUENCE</scope>
    <source>
        <strain evidence="2">214.1.1</strain>
    </source>
</reference>
<evidence type="ECO:0000256" key="1">
    <source>
        <dbReference type="SAM" id="MobiDB-lite"/>
    </source>
</evidence>
<keyword evidence="3" id="KW-1185">Reference proteome</keyword>
<sequence length="138" mass="16433">MDKLNPIFNGTKVYRPKFIPENPNVRNSTKQRRIRSDKKTDIKVPLSHDLRKILNRQAREKNMYATHYASSLVEEGLRCFVTFPHETYISSEKCVHVKLADYYMDKIFIMKNEMDVSYKETAYRILVFMLLQKEIEHG</sequence>
<dbReference type="AlphaFoldDB" id="A0A9X2DS37"/>
<dbReference type="Proteomes" id="UP001139179">
    <property type="component" value="Unassembled WGS sequence"/>
</dbReference>
<proteinExistence type="predicted"/>
<dbReference type="EMBL" id="JAMBOL010000015">
    <property type="protein sequence ID" value="MCM3715427.1"/>
    <property type="molecule type" value="Genomic_DNA"/>
</dbReference>
<protein>
    <submittedName>
        <fullName evidence="2">Uncharacterized protein</fullName>
    </submittedName>
</protein>
<feature type="region of interest" description="Disordered" evidence="1">
    <location>
        <begin position="19"/>
        <end position="38"/>
    </location>
</feature>